<accession>A0ABD2AGY8</accession>
<dbReference type="Proteomes" id="UP001607303">
    <property type="component" value="Unassembled WGS sequence"/>
</dbReference>
<feature type="compositionally biased region" description="Acidic residues" evidence="1">
    <location>
        <begin position="28"/>
        <end position="44"/>
    </location>
</feature>
<gene>
    <name evidence="2" type="ORF">V1477_021176</name>
</gene>
<feature type="region of interest" description="Disordered" evidence="1">
    <location>
        <begin position="24"/>
        <end position="55"/>
    </location>
</feature>
<evidence type="ECO:0000313" key="2">
    <source>
        <dbReference type="EMBL" id="KAL2719879.1"/>
    </source>
</evidence>
<organism evidence="2 3">
    <name type="scientific">Vespula maculifrons</name>
    <name type="common">Eastern yellow jacket</name>
    <name type="synonym">Wasp</name>
    <dbReference type="NCBI Taxonomy" id="7453"/>
    <lineage>
        <taxon>Eukaryota</taxon>
        <taxon>Metazoa</taxon>
        <taxon>Ecdysozoa</taxon>
        <taxon>Arthropoda</taxon>
        <taxon>Hexapoda</taxon>
        <taxon>Insecta</taxon>
        <taxon>Pterygota</taxon>
        <taxon>Neoptera</taxon>
        <taxon>Endopterygota</taxon>
        <taxon>Hymenoptera</taxon>
        <taxon>Apocrita</taxon>
        <taxon>Aculeata</taxon>
        <taxon>Vespoidea</taxon>
        <taxon>Vespidae</taxon>
        <taxon>Vespinae</taxon>
        <taxon>Vespula</taxon>
    </lineage>
</organism>
<evidence type="ECO:0000313" key="3">
    <source>
        <dbReference type="Proteomes" id="UP001607303"/>
    </source>
</evidence>
<name>A0ABD2AGY8_VESMC</name>
<sequence length="92" mass="10674">MDEIRNDKKNLMTINNDFKKENLGIKPEDEEEVKGSTGDEEFEGEDKHNDSNQADVGLWPNIDFVKVDLNSKVPNTAYRKDEVEWIIGTFRE</sequence>
<keyword evidence="3" id="KW-1185">Reference proteome</keyword>
<proteinExistence type="predicted"/>
<protein>
    <submittedName>
        <fullName evidence="2">Uncharacterized protein</fullName>
    </submittedName>
</protein>
<evidence type="ECO:0000256" key="1">
    <source>
        <dbReference type="SAM" id="MobiDB-lite"/>
    </source>
</evidence>
<dbReference type="EMBL" id="JAYRBN010000118">
    <property type="protein sequence ID" value="KAL2719879.1"/>
    <property type="molecule type" value="Genomic_DNA"/>
</dbReference>
<dbReference type="AlphaFoldDB" id="A0ABD2AGY8"/>
<comment type="caution">
    <text evidence="2">The sequence shown here is derived from an EMBL/GenBank/DDBJ whole genome shotgun (WGS) entry which is preliminary data.</text>
</comment>
<reference evidence="2 3" key="1">
    <citation type="journal article" date="2024" name="Ann. Entomol. Soc. Am.">
        <title>Genomic analyses of the southern and eastern yellowjacket wasps (Hymenoptera: Vespidae) reveal evolutionary signatures of social life.</title>
        <authorList>
            <person name="Catto M.A."/>
            <person name="Caine P.B."/>
            <person name="Orr S.E."/>
            <person name="Hunt B.G."/>
            <person name="Goodisman M.A.D."/>
        </authorList>
    </citation>
    <scope>NUCLEOTIDE SEQUENCE [LARGE SCALE GENOMIC DNA]</scope>
    <source>
        <strain evidence="2">232</strain>
        <tissue evidence="2">Head and thorax</tissue>
    </source>
</reference>